<evidence type="ECO:0000313" key="2">
    <source>
        <dbReference type="Proteomes" id="UP000005867"/>
    </source>
</evidence>
<dbReference type="AlphaFoldDB" id="G7VFT4"/>
<organism evidence="1 2">
    <name type="scientific">Pyrobaculum ferrireducens</name>
    <dbReference type="NCBI Taxonomy" id="1104324"/>
    <lineage>
        <taxon>Archaea</taxon>
        <taxon>Thermoproteota</taxon>
        <taxon>Thermoprotei</taxon>
        <taxon>Thermoproteales</taxon>
        <taxon>Thermoproteaceae</taxon>
        <taxon>Pyrobaculum</taxon>
    </lineage>
</organism>
<evidence type="ECO:0000313" key="1">
    <source>
        <dbReference type="EMBL" id="AET31741.1"/>
    </source>
</evidence>
<dbReference type="HOGENOM" id="CLU_185777_0_0_2"/>
<dbReference type="BioCyc" id="PSP1104324:GJSN-274-MONOMER"/>
<dbReference type="GeneID" id="11594549"/>
<reference evidence="1 2" key="1">
    <citation type="journal article" date="2012" name="J. Bacteriol.">
        <title>Complete genome sequence of strain 1860, a crenarchaeon of the genus pyrobaculum able to grow with various electron acceptors.</title>
        <authorList>
            <person name="Mardanov A.V."/>
            <person name="Gumerov V.M."/>
            <person name="Slobodkina G.B."/>
            <person name="Beletsky A.V."/>
            <person name="Bonch-Osmolovskaya E.A."/>
            <person name="Ravin N.V."/>
            <person name="Skryabin K.G."/>
        </authorList>
    </citation>
    <scope>NUCLEOTIDE SEQUENCE [LARGE SCALE GENOMIC DNA]</scope>
    <source>
        <strain evidence="1 2">1860</strain>
    </source>
</reference>
<protein>
    <submittedName>
        <fullName evidence="1">PaREP6</fullName>
    </submittedName>
</protein>
<dbReference type="eggNOG" id="arCOG03755">
    <property type="taxonomic scope" value="Archaea"/>
</dbReference>
<dbReference type="KEGG" id="pyr:P186_0283"/>
<gene>
    <name evidence="1" type="ORF">P186_0283</name>
</gene>
<dbReference type="EMBL" id="CP003098">
    <property type="protein sequence ID" value="AET31741.1"/>
    <property type="molecule type" value="Genomic_DNA"/>
</dbReference>
<dbReference type="Proteomes" id="UP000005867">
    <property type="component" value="Chromosome"/>
</dbReference>
<dbReference type="STRING" id="1104324.P186_0283"/>
<name>G7VFT4_9CREN</name>
<accession>G7VFT4</accession>
<proteinExistence type="predicted"/>
<keyword evidence="2" id="KW-1185">Reference proteome</keyword>
<sequence length="72" mass="8533">MEREFWLAFIEEARQIRRREANWDFINKLPPRLRHALVYYVETGDFRTAARLAGLGVEEFLEKAREAGIPLV</sequence>
<dbReference type="PANTHER" id="PTHR37559:SF1">
    <property type="entry name" value="PAREP6 PART 2, AUTHENTIC FRAMESHIFT"/>
    <property type="match status" value="1"/>
</dbReference>
<dbReference type="PANTHER" id="PTHR37559">
    <property type="entry name" value="PAREP6 PART 2, AUTHENTIC FRAMESHIFT"/>
    <property type="match status" value="1"/>
</dbReference>
<dbReference type="RefSeq" id="WP_014287569.1">
    <property type="nucleotide sequence ID" value="NC_016645.1"/>
</dbReference>